<dbReference type="PANTHER" id="PTHR45527">
    <property type="entry name" value="NONRIBOSOMAL PEPTIDE SYNTHETASE"/>
    <property type="match status" value="1"/>
</dbReference>
<proteinExistence type="predicted"/>
<dbReference type="PANTHER" id="PTHR45527:SF1">
    <property type="entry name" value="FATTY ACID SYNTHASE"/>
    <property type="match status" value="1"/>
</dbReference>
<dbReference type="Gene3D" id="2.30.38.10">
    <property type="entry name" value="Luciferase, Domain 3"/>
    <property type="match status" value="1"/>
</dbReference>
<dbReference type="RefSeq" id="WP_135200375.1">
    <property type="nucleotide sequence ID" value="NZ_SPVG01000041.1"/>
</dbReference>
<dbReference type="Gene3D" id="1.10.1200.10">
    <property type="entry name" value="ACP-like"/>
    <property type="match status" value="1"/>
</dbReference>
<dbReference type="FunFam" id="2.30.38.10:FF:000001">
    <property type="entry name" value="Non-ribosomal peptide synthetase PvdI"/>
    <property type="match status" value="1"/>
</dbReference>
<dbReference type="InterPro" id="IPR001242">
    <property type="entry name" value="Condensation_dom"/>
</dbReference>
<comment type="caution">
    <text evidence="4">The sequence shown here is derived from an EMBL/GenBank/DDBJ whole genome shotgun (WGS) entry which is preliminary data.</text>
</comment>
<dbReference type="AlphaFoldDB" id="A0A4Y9SUH3"/>
<sequence length="997" mass="109783">MQLVWRDAAVPLTVIDLRDMNSDQQDQAVATFIDDERKNGFDLTSAPLLRIFVHLRSASTIQYTFSFHHAILDGWSVASFQTEMFNAYFKATEGQEIALAPLGLTPKTAAVREKAALQSERHRTFWRDYLEGHVYSALPPAQVEAGEGANRNRAARVDDALCARLQALAAELSVPMRTVLLSAHLRVVSMLSGKDDVTTGLVSNVRPEAQDGEKVLGLFLNTPPLRQQLGRGSWKDLIKATYANELAVIEHRDYPYFQLHVDNGRNPYYEIVFNFINFHVYEDLQSGPQEDGYKQVIEATGFDLGVNINYNAQRGLHLELKPGKLGGKQTERILGYYLAVLEAMAQQPDAAYDTHHFLGQAELQQLLSEFNHRNPAYPQDELIHQQFEAHAAATPDALALGYEDQTLTYAQMNVRANQLAHHLIALGVKPDDRVAICMERGIDLMVSLFGIWKAGGAYVPLDPAYPHERLAYMLADSEPVVLVTQAALADKFDIALPKVAVDGPRDLAVIAARSAHNPEPAALGLHAGHLAYVIYTSGSTGKPKGAMLSHRGVSNFSRAQIDVFETKPSSRVLQFVSFSFDVCVSEFAMALCAGASLFLASRDDLLAGEPLERTLKRHAITHLSAPTSLLAALPYDSDLGGLESLITGGEALPPTLADHWASRYRLFNAYGPTEATVITAIYRYQQEHGGTMPIGQPLANTPVYILDSQMRLVPMGVTGELHIGGIQVARGYLNRPELTAERFVADPFSDRPDARLYKSGDLVRWLPDGNIEFVGRNDHQVKIRGFRVELGEIEARLLACAGVRDALVIAREGATSAEKRLIAYLTAHEGTTLTAAALRAELSQQLADYMVPSAFVTLDAFSLTPNGKVDRKALPAPEIARNEVAYVAPRHATDQQLCGAWAEVLKLEAEAIGIHDNFFEMGGNSLLVVKLHSLLSVHYPQQLAVADYFKYPTVARLADFLDKGGADMVTRVPDGLARAEMRRNRSAQRSNRLKRAV</sequence>
<keyword evidence="5" id="KW-1185">Reference proteome</keyword>
<dbReference type="NCBIfam" id="TIGR01733">
    <property type="entry name" value="AA-adenyl-dom"/>
    <property type="match status" value="1"/>
</dbReference>
<dbReference type="InterPro" id="IPR036736">
    <property type="entry name" value="ACP-like_sf"/>
</dbReference>
<feature type="non-terminal residue" evidence="4">
    <location>
        <position position="1"/>
    </location>
</feature>
<dbReference type="GO" id="GO:0003824">
    <property type="term" value="F:catalytic activity"/>
    <property type="evidence" value="ECO:0007669"/>
    <property type="project" value="InterPro"/>
</dbReference>
<dbReference type="OrthoDB" id="6297021at2"/>
<dbReference type="Gene3D" id="3.30.300.30">
    <property type="match status" value="1"/>
</dbReference>
<dbReference type="SUPFAM" id="SSF47336">
    <property type="entry name" value="ACP-like"/>
    <property type="match status" value="1"/>
</dbReference>
<dbReference type="Pfam" id="PF00550">
    <property type="entry name" value="PP-binding"/>
    <property type="match status" value="1"/>
</dbReference>
<dbReference type="InterPro" id="IPR010071">
    <property type="entry name" value="AA_adenyl_dom"/>
</dbReference>
<dbReference type="InterPro" id="IPR020806">
    <property type="entry name" value="PKS_PP-bd"/>
</dbReference>
<dbReference type="FunFam" id="3.30.300.30:FF:000010">
    <property type="entry name" value="Enterobactin synthetase component F"/>
    <property type="match status" value="1"/>
</dbReference>
<dbReference type="Gene3D" id="3.30.559.30">
    <property type="entry name" value="Nonribosomal peptide synthetase, condensation domain"/>
    <property type="match status" value="1"/>
</dbReference>
<dbReference type="InterPro" id="IPR009081">
    <property type="entry name" value="PP-bd_ACP"/>
</dbReference>
<evidence type="ECO:0000256" key="2">
    <source>
        <dbReference type="ARBA" id="ARBA00022553"/>
    </source>
</evidence>
<dbReference type="FunFam" id="3.40.50.980:FF:000001">
    <property type="entry name" value="Non-ribosomal peptide synthetase"/>
    <property type="match status" value="1"/>
</dbReference>
<evidence type="ECO:0000256" key="1">
    <source>
        <dbReference type="ARBA" id="ARBA00022450"/>
    </source>
</evidence>
<dbReference type="Pfam" id="PF00668">
    <property type="entry name" value="Condensation"/>
    <property type="match status" value="1"/>
</dbReference>
<dbReference type="FunFam" id="3.40.50.12780:FF:000012">
    <property type="entry name" value="Non-ribosomal peptide synthetase"/>
    <property type="match status" value="1"/>
</dbReference>
<dbReference type="CDD" id="cd05930">
    <property type="entry name" value="A_NRPS"/>
    <property type="match status" value="1"/>
</dbReference>
<dbReference type="InterPro" id="IPR025110">
    <property type="entry name" value="AMP-bd_C"/>
</dbReference>
<gene>
    <name evidence="4" type="ORF">E4L98_04490</name>
</gene>
<dbReference type="Gene3D" id="3.30.559.10">
    <property type="entry name" value="Chloramphenicol acetyltransferase-like domain"/>
    <property type="match status" value="1"/>
</dbReference>
<dbReference type="InterPro" id="IPR000873">
    <property type="entry name" value="AMP-dep_synth/lig_dom"/>
</dbReference>
<dbReference type="InterPro" id="IPR023213">
    <property type="entry name" value="CAT-like_dom_sf"/>
</dbReference>
<dbReference type="GO" id="GO:0044550">
    <property type="term" value="P:secondary metabolite biosynthetic process"/>
    <property type="evidence" value="ECO:0007669"/>
    <property type="project" value="UniProtKB-ARBA"/>
</dbReference>
<dbReference type="InterPro" id="IPR045851">
    <property type="entry name" value="AMP-bd_C_sf"/>
</dbReference>
<evidence type="ECO:0000313" key="5">
    <source>
        <dbReference type="Proteomes" id="UP000297729"/>
    </source>
</evidence>
<reference evidence="4 5" key="1">
    <citation type="submission" date="2019-03" db="EMBL/GenBank/DDBJ databases">
        <title>Draft Genome Sequence of Duganella callidus sp. nov., a Novel Duganella Species Isolated from Cultivated Soil.</title>
        <authorList>
            <person name="Raths R."/>
            <person name="Peta V."/>
            <person name="Bucking H."/>
        </authorList>
    </citation>
    <scope>NUCLEOTIDE SEQUENCE [LARGE SCALE GENOMIC DNA]</scope>
    <source>
        <strain evidence="4 5">DN04</strain>
    </source>
</reference>
<evidence type="ECO:0000259" key="3">
    <source>
        <dbReference type="PROSITE" id="PS50075"/>
    </source>
</evidence>
<dbReference type="Gene3D" id="3.40.50.980">
    <property type="match status" value="2"/>
</dbReference>
<name>A0A4Y9SUH3_9BURK</name>
<dbReference type="SUPFAM" id="SSF56801">
    <property type="entry name" value="Acetyl-CoA synthetase-like"/>
    <property type="match status" value="1"/>
</dbReference>
<dbReference type="Proteomes" id="UP000297729">
    <property type="component" value="Unassembled WGS sequence"/>
</dbReference>
<dbReference type="Pfam" id="PF13193">
    <property type="entry name" value="AMP-binding_C"/>
    <property type="match status" value="1"/>
</dbReference>
<dbReference type="SUPFAM" id="SSF52777">
    <property type="entry name" value="CoA-dependent acyltransferases"/>
    <property type="match status" value="2"/>
</dbReference>
<protein>
    <submittedName>
        <fullName evidence="4">Amino acid adenylation domain-containing protein</fullName>
    </submittedName>
</protein>
<dbReference type="GO" id="GO:0005737">
    <property type="term" value="C:cytoplasm"/>
    <property type="evidence" value="ECO:0007669"/>
    <property type="project" value="TreeGrafter"/>
</dbReference>
<dbReference type="SMART" id="SM00823">
    <property type="entry name" value="PKS_PP"/>
    <property type="match status" value="1"/>
</dbReference>
<organism evidence="4 5">
    <name type="scientific">Duganella callida</name>
    <dbReference type="NCBI Taxonomy" id="2561932"/>
    <lineage>
        <taxon>Bacteria</taxon>
        <taxon>Pseudomonadati</taxon>
        <taxon>Pseudomonadota</taxon>
        <taxon>Betaproteobacteria</taxon>
        <taxon>Burkholderiales</taxon>
        <taxon>Oxalobacteraceae</taxon>
        <taxon>Telluria group</taxon>
        <taxon>Duganella</taxon>
    </lineage>
</organism>
<accession>A0A4Y9SUH3</accession>
<dbReference type="PROSITE" id="PS50075">
    <property type="entry name" value="CARRIER"/>
    <property type="match status" value="1"/>
</dbReference>
<dbReference type="GO" id="GO:0043041">
    <property type="term" value="P:amino acid activation for nonribosomal peptide biosynthetic process"/>
    <property type="evidence" value="ECO:0007669"/>
    <property type="project" value="TreeGrafter"/>
</dbReference>
<keyword evidence="2" id="KW-0597">Phosphoprotein</keyword>
<feature type="domain" description="Carrier" evidence="3">
    <location>
        <begin position="888"/>
        <end position="965"/>
    </location>
</feature>
<dbReference type="PROSITE" id="PS00455">
    <property type="entry name" value="AMP_BINDING"/>
    <property type="match status" value="1"/>
</dbReference>
<evidence type="ECO:0000313" key="4">
    <source>
        <dbReference type="EMBL" id="TFW29137.1"/>
    </source>
</evidence>
<keyword evidence="1" id="KW-0596">Phosphopantetheine</keyword>
<dbReference type="InterPro" id="IPR020845">
    <property type="entry name" value="AMP-binding_CS"/>
</dbReference>
<dbReference type="GO" id="GO:0031177">
    <property type="term" value="F:phosphopantetheine binding"/>
    <property type="evidence" value="ECO:0007669"/>
    <property type="project" value="InterPro"/>
</dbReference>
<dbReference type="Pfam" id="PF00501">
    <property type="entry name" value="AMP-binding"/>
    <property type="match status" value="1"/>
</dbReference>
<dbReference type="EMBL" id="SPVG01000041">
    <property type="protein sequence ID" value="TFW29137.1"/>
    <property type="molecule type" value="Genomic_DNA"/>
</dbReference>